<feature type="transmembrane region" description="Helical" evidence="1">
    <location>
        <begin position="40"/>
        <end position="59"/>
    </location>
</feature>
<dbReference type="EMBL" id="JBHUGS010000001">
    <property type="protein sequence ID" value="MFD1949739.1"/>
    <property type="molecule type" value="Genomic_DNA"/>
</dbReference>
<evidence type="ECO:0000256" key="1">
    <source>
        <dbReference type="SAM" id="Phobius"/>
    </source>
</evidence>
<organism evidence="2 3">
    <name type="scientific">Sphingomonas arantia</name>
    <dbReference type="NCBI Taxonomy" id="1460676"/>
    <lineage>
        <taxon>Bacteria</taxon>
        <taxon>Pseudomonadati</taxon>
        <taxon>Pseudomonadota</taxon>
        <taxon>Alphaproteobacteria</taxon>
        <taxon>Sphingomonadales</taxon>
        <taxon>Sphingomonadaceae</taxon>
        <taxon>Sphingomonas</taxon>
    </lineage>
</organism>
<sequence length="86" mass="9227">MLEAVIIRPHIAVMLNIASLGIGAVTFILALFAFIPFLGWANWFLIPMGLVGLVLGVLSRSTTGRNVNIVVLLICFVRLSMGGGIF</sequence>
<protein>
    <recommendedName>
        <fullName evidence="4">Major facilitator superfamily (MFS) profile domain-containing protein</fullName>
    </recommendedName>
</protein>
<keyword evidence="1" id="KW-0472">Membrane</keyword>
<gene>
    <name evidence="2" type="ORF">ACFSGX_03015</name>
</gene>
<comment type="caution">
    <text evidence="2">The sequence shown here is derived from an EMBL/GenBank/DDBJ whole genome shotgun (WGS) entry which is preliminary data.</text>
</comment>
<keyword evidence="1" id="KW-0812">Transmembrane</keyword>
<evidence type="ECO:0000313" key="2">
    <source>
        <dbReference type="EMBL" id="MFD1949739.1"/>
    </source>
</evidence>
<feature type="transmembrane region" description="Helical" evidence="1">
    <location>
        <begin position="12"/>
        <end position="34"/>
    </location>
</feature>
<evidence type="ECO:0000313" key="3">
    <source>
        <dbReference type="Proteomes" id="UP001597400"/>
    </source>
</evidence>
<dbReference type="Proteomes" id="UP001597400">
    <property type="component" value="Unassembled WGS sequence"/>
</dbReference>
<keyword evidence="3" id="KW-1185">Reference proteome</keyword>
<evidence type="ECO:0008006" key="4">
    <source>
        <dbReference type="Google" id="ProtNLM"/>
    </source>
</evidence>
<accession>A0ABW4TSX1</accession>
<feature type="transmembrane region" description="Helical" evidence="1">
    <location>
        <begin position="66"/>
        <end position="85"/>
    </location>
</feature>
<name>A0ABW4TSX1_9SPHN</name>
<reference evidence="3" key="1">
    <citation type="journal article" date="2019" name="Int. J. Syst. Evol. Microbiol.">
        <title>The Global Catalogue of Microorganisms (GCM) 10K type strain sequencing project: providing services to taxonomists for standard genome sequencing and annotation.</title>
        <authorList>
            <consortium name="The Broad Institute Genomics Platform"/>
            <consortium name="The Broad Institute Genome Sequencing Center for Infectious Disease"/>
            <person name="Wu L."/>
            <person name="Ma J."/>
        </authorList>
    </citation>
    <scope>NUCLEOTIDE SEQUENCE [LARGE SCALE GENOMIC DNA]</scope>
    <source>
        <strain evidence="3">CGMCC 1.12702</strain>
    </source>
</reference>
<keyword evidence="1" id="KW-1133">Transmembrane helix</keyword>
<proteinExistence type="predicted"/>